<dbReference type="SUPFAM" id="SSF140663">
    <property type="entry name" value="TTHA0068-like"/>
    <property type="match status" value="1"/>
</dbReference>
<protein>
    <recommendedName>
        <fullName evidence="3">DUF309 domain-containing protein</fullName>
    </recommendedName>
</protein>
<name>A0A517SJ54_9PLAN</name>
<organism evidence="1 2">
    <name type="scientific">Caulifigura coniformis</name>
    <dbReference type="NCBI Taxonomy" id="2527983"/>
    <lineage>
        <taxon>Bacteria</taxon>
        <taxon>Pseudomonadati</taxon>
        <taxon>Planctomycetota</taxon>
        <taxon>Planctomycetia</taxon>
        <taxon>Planctomycetales</taxon>
        <taxon>Planctomycetaceae</taxon>
        <taxon>Caulifigura</taxon>
    </lineage>
</organism>
<keyword evidence="2" id="KW-1185">Reference proteome</keyword>
<accession>A0A517SJ54</accession>
<dbReference type="Proteomes" id="UP000315700">
    <property type="component" value="Chromosome"/>
</dbReference>
<dbReference type="OrthoDB" id="9799942at2"/>
<evidence type="ECO:0000313" key="1">
    <source>
        <dbReference type="EMBL" id="QDT56126.1"/>
    </source>
</evidence>
<sequence length="173" mass="18756">MTSEPGFPPYTYTPGVTPHPIRDPAGHSHGQPVRTIIVENNRIDAVPEFARGVALFGRGYYWEAHEEWEAVWHAVGRHGPTADFLKALIKLAAAGVKVREGKPAGVQRHALRALELVTHVRAQSGASHFAGLPLADLSRLASSIAETTWTQPALDHGRPIAFWPGLPASGDRL</sequence>
<evidence type="ECO:0008006" key="3">
    <source>
        <dbReference type="Google" id="ProtNLM"/>
    </source>
</evidence>
<dbReference type="InParanoid" id="A0A517SJ54"/>
<dbReference type="InterPro" id="IPR005500">
    <property type="entry name" value="DUF309"/>
</dbReference>
<dbReference type="KEGG" id="ccos:Pan44_41770"/>
<dbReference type="EMBL" id="CP036271">
    <property type="protein sequence ID" value="QDT56126.1"/>
    <property type="molecule type" value="Genomic_DNA"/>
</dbReference>
<reference evidence="1 2" key="1">
    <citation type="submission" date="2019-02" db="EMBL/GenBank/DDBJ databases">
        <title>Deep-cultivation of Planctomycetes and their phenomic and genomic characterization uncovers novel biology.</title>
        <authorList>
            <person name="Wiegand S."/>
            <person name="Jogler M."/>
            <person name="Boedeker C."/>
            <person name="Pinto D."/>
            <person name="Vollmers J."/>
            <person name="Rivas-Marin E."/>
            <person name="Kohn T."/>
            <person name="Peeters S.H."/>
            <person name="Heuer A."/>
            <person name="Rast P."/>
            <person name="Oberbeckmann S."/>
            <person name="Bunk B."/>
            <person name="Jeske O."/>
            <person name="Meyerdierks A."/>
            <person name="Storesund J.E."/>
            <person name="Kallscheuer N."/>
            <person name="Luecker S."/>
            <person name="Lage O.M."/>
            <person name="Pohl T."/>
            <person name="Merkel B.J."/>
            <person name="Hornburger P."/>
            <person name="Mueller R.-W."/>
            <person name="Bruemmer F."/>
            <person name="Labrenz M."/>
            <person name="Spormann A.M."/>
            <person name="Op den Camp H."/>
            <person name="Overmann J."/>
            <person name="Amann R."/>
            <person name="Jetten M.S.M."/>
            <person name="Mascher T."/>
            <person name="Medema M.H."/>
            <person name="Devos D.P."/>
            <person name="Kaster A.-K."/>
            <person name="Ovreas L."/>
            <person name="Rohde M."/>
            <person name="Galperin M.Y."/>
            <person name="Jogler C."/>
        </authorList>
    </citation>
    <scope>NUCLEOTIDE SEQUENCE [LARGE SCALE GENOMIC DNA]</scope>
    <source>
        <strain evidence="1 2">Pan44</strain>
    </source>
</reference>
<proteinExistence type="predicted"/>
<evidence type="ECO:0000313" key="2">
    <source>
        <dbReference type="Proteomes" id="UP000315700"/>
    </source>
</evidence>
<gene>
    <name evidence="1" type="ORF">Pan44_41770</name>
</gene>
<dbReference type="RefSeq" id="WP_145033065.1">
    <property type="nucleotide sequence ID" value="NZ_CP036271.1"/>
</dbReference>
<dbReference type="InterPro" id="IPR023203">
    <property type="entry name" value="TTHA0068_sf"/>
</dbReference>
<dbReference type="Gene3D" id="1.10.3450.10">
    <property type="entry name" value="TTHA0068-like"/>
    <property type="match status" value="1"/>
</dbReference>
<dbReference type="Pfam" id="PF03745">
    <property type="entry name" value="DUF309"/>
    <property type="match status" value="1"/>
</dbReference>
<dbReference type="AlphaFoldDB" id="A0A517SJ54"/>